<dbReference type="PRINTS" id="PR00405">
    <property type="entry name" value="REVINTRACTNG"/>
</dbReference>
<feature type="compositionally biased region" description="Low complexity" evidence="6">
    <location>
        <begin position="128"/>
        <end position="144"/>
    </location>
</feature>
<dbReference type="STRING" id="630390.A0A180GUG2"/>
<feature type="domain" description="Arf-GAP" evidence="7">
    <location>
        <begin position="12"/>
        <end position="122"/>
    </location>
</feature>
<gene>
    <name evidence="8" type="ORF">PTTG_26413</name>
</gene>
<dbReference type="Gene3D" id="1.10.220.150">
    <property type="entry name" value="Arf GTPase activating protein"/>
    <property type="match status" value="1"/>
</dbReference>
<keyword evidence="4" id="KW-0862">Zinc</keyword>
<name>A0A180GUG2_PUCT1</name>
<dbReference type="GO" id="GO:0008270">
    <property type="term" value="F:zinc ion binding"/>
    <property type="evidence" value="ECO:0007669"/>
    <property type="project" value="UniProtKB-KW"/>
</dbReference>
<evidence type="ECO:0000256" key="2">
    <source>
        <dbReference type="ARBA" id="ARBA00022723"/>
    </source>
</evidence>
<reference evidence="8" key="1">
    <citation type="submission" date="2009-11" db="EMBL/GenBank/DDBJ databases">
        <authorList>
            <consortium name="The Broad Institute Genome Sequencing Platform"/>
            <person name="Ward D."/>
            <person name="Feldgarden M."/>
            <person name="Earl A."/>
            <person name="Young S.K."/>
            <person name="Zeng Q."/>
            <person name="Koehrsen M."/>
            <person name="Alvarado L."/>
            <person name="Berlin A."/>
            <person name="Bochicchio J."/>
            <person name="Borenstein D."/>
            <person name="Chapman S.B."/>
            <person name="Chen Z."/>
            <person name="Engels R."/>
            <person name="Freedman E."/>
            <person name="Gellesch M."/>
            <person name="Goldberg J."/>
            <person name="Griggs A."/>
            <person name="Gujja S."/>
            <person name="Heilman E."/>
            <person name="Heiman D."/>
            <person name="Hepburn T."/>
            <person name="Howarth C."/>
            <person name="Jen D."/>
            <person name="Larson L."/>
            <person name="Lewis B."/>
            <person name="Mehta T."/>
            <person name="Park D."/>
            <person name="Pearson M."/>
            <person name="Roberts A."/>
            <person name="Saif S."/>
            <person name="Shea T."/>
            <person name="Shenoy N."/>
            <person name="Sisk P."/>
            <person name="Stolte C."/>
            <person name="Sykes S."/>
            <person name="Thomson T."/>
            <person name="Walk T."/>
            <person name="White J."/>
            <person name="Yandava C."/>
            <person name="Izard J."/>
            <person name="Baranova O.V."/>
            <person name="Blanton J.M."/>
            <person name="Tanner A.C."/>
            <person name="Dewhirst F.E."/>
            <person name="Haas B."/>
            <person name="Nusbaum C."/>
            <person name="Birren B."/>
        </authorList>
    </citation>
    <scope>NUCLEOTIDE SEQUENCE [LARGE SCALE GENOMIC DNA]</scope>
    <source>
        <strain evidence="8">1-1 BBBD Race 1</strain>
    </source>
</reference>
<keyword evidence="3 5" id="KW-0863">Zinc-finger</keyword>
<sequence>MSSSRATAERHQRILLELLKEPANQTCADCLARNPRWAAWNLGIFICLRCAAIHRNLGTHISKVKSVSLDSWTKEQLQPMKQLGNLRANQIYNPHRPPQPLEKYIRAKYQAKRFMAPQPTTTTSRTDSPLSRPSPSAVPASPAQSAPPHPAGRIQNSTAPHRTDGVWADLLLLAQPHHAPPLRPACIAPTPPARPQHAASLQAIHGAQAAIATHNPFATHPAPRPAQLIHAGLPPSNPSFTAHHQPFTEQPFTAYQQPFTAHQQYSHPGAPAPNRNPFLRADVQTLGPDGRPAGYTPASHPPHPALTQHAPFSS</sequence>
<dbReference type="VEuPathDB" id="FungiDB:PTTG_26413"/>
<keyword evidence="2" id="KW-0479">Metal-binding</keyword>
<dbReference type="SMART" id="SM00105">
    <property type="entry name" value="ArfGap"/>
    <property type="match status" value="1"/>
</dbReference>
<protein>
    <submittedName>
        <fullName evidence="9">Arf-GAP domain-containing protein</fullName>
    </submittedName>
</protein>
<organism evidence="8">
    <name type="scientific">Puccinia triticina (isolate 1-1 / race 1 (BBBD))</name>
    <name type="common">Brown leaf rust fungus</name>
    <dbReference type="NCBI Taxonomy" id="630390"/>
    <lineage>
        <taxon>Eukaryota</taxon>
        <taxon>Fungi</taxon>
        <taxon>Dikarya</taxon>
        <taxon>Basidiomycota</taxon>
        <taxon>Pucciniomycotina</taxon>
        <taxon>Pucciniomycetes</taxon>
        <taxon>Pucciniales</taxon>
        <taxon>Pucciniaceae</taxon>
        <taxon>Puccinia</taxon>
    </lineage>
</organism>
<reference evidence="9 10" key="3">
    <citation type="journal article" date="2017" name="G3 (Bethesda)">
        <title>Comparative analysis highlights variable genome content of wheat rusts and divergence of the mating loci.</title>
        <authorList>
            <person name="Cuomo C.A."/>
            <person name="Bakkeren G."/>
            <person name="Khalil H.B."/>
            <person name="Panwar V."/>
            <person name="Joly D."/>
            <person name="Linning R."/>
            <person name="Sakthikumar S."/>
            <person name="Song X."/>
            <person name="Adiconis X."/>
            <person name="Fan L."/>
            <person name="Goldberg J.M."/>
            <person name="Levin J.Z."/>
            <person name="Young S."/>
            <person name="Zeng Q."/>
            <person name="Anikster Y."/>
            <person name="Bruce M."/>
            <person name="Wang M."/>
            <person name="Yin C."/>
            <person name="McCallum B."/>
            <person name="Szabo L.J."/>
            <person name="Hulbert S."/>
            <person name="Chen X."/>
            <person name="Fellers J.P."/>
        </authorList>
    </citation>
    <scope>NUCLEOTIDE SEQUENCE</scope>
    <source>
        <strain evidence="9">isolate 1-1 / race 1 (BBBD)</strain>
        <strain evidence="10">Isolate 1-1 / race 1 (BBBD)</strain>
    </source>
</reference>
<feature type="region of interest" description="Disordered" evidence="6">
    <location>
        <begin position="114"/>
        <end position="160"/>
    </location>
</feature>
<dbReference type="EMBL" id="ADAS02000021">
    <property type="protein sequence ID" value="OAV96191.1"/>
    <property type="molecule type" value="Genomic_DNA"/>
</dbReference>
<dbReference type="SUPFAM" id="SSF57863">
    <property type="entry name" value="ArfGap/RecO-like zinc finger"/>
    <property type="match status" value="1"/>
</dbReference>
<feature type="region of interest" description="Disordered" evidence="6">
    <location>
        <begin position="264"/>
        <end position="314"/>
    </location>
</feature>
<dbReference type="AlphaFoldDB" id="A0A180GUG2"/>
<evidence type="ECO:0000256" key="1">
    <source>
        <dbReference type="ARBA" id="ARBA00022468"/>
    </source>
</evidence>
<dbReference type="InterPro" id="IPR037278">
    <property type="entry name" value="ARFGAP/RecO"/>
</dbReference>
<dbReference type="GO" id="GO:0005096">
    <property type="term" value="F:GTPase activator activity"/>
    <property type="evidence" value="ECO:0007669"/>
    <property type="project" value="UniProtKB-KW"/>
</dbReference>
<dbReference type="Proteomes" id="UP000005240">
    <property type="component" value="Unassembled WGS sequence"/>
</dbReference>
<dbReference type="OrthoDB" id="10266696at2759"/>
<dbReference type="PROSITE" id="PS50115">
    <property type="entry name" value="ARFGAP"/>
    <property type="match status" value="1"/>
</dbReference>
<evidence type="ECO:0000256" key="3">
    <source>
        <dbReference type="ARBA" id="ARBA00022771"/>
    </source>
</evidence>
<feature type="compositionally biased region" description="Polar residues" evidence="6">
    <location>
        <begin position="118"/>
        <end position="127"/>
    </location>
</feature>
<evidence type="ECO:0000256" key="4">
    <source>
        <dbReference type="ARBA" id="ARBA00022833"/>
    </source>
</evidence>
<dbReference type="CDD" id="cd08204">
    <property type="entry name" value="ArfGap"/>
    <property type="match status" value="1"/>
</dbReference>
<evidence type="ECO:0000256" key="6">
    <source>
        <dbReference type="SAM" id="MobiDB-lite"/>
    </source>
</evidence>
<evidence type="ECO:0000256" key="5">
    <source>
        <dbReference type="PROSITE-ProRule" id="PRU00288"/>
    </source>
</evidence>
<reference evidence="9" key="4">
    <citation type="submission" date="2025-05" db="UniProtKB">
        <authorList>
            <consortium name="EnsemblFungi"/>
        </authorList>
    </citation>
    <scope>IDENTIFICATION</scope>
    <source>
        <strain evidence="9">isolate 1-1 / race 1 (BBBD)</strain>
    </source>
</reference>
<dbReference type="InterPro" id="IPR001164">
    <property type="entry name" value="ArfGAP_dom"/>
</dbReference>
<evidence type="ECO:0000313" key="8">
    <source>
        <dbReference type="EMBL" id="OAV96191.1"/>
    </source>
</evidence>
<dbReference type="Pfam" id="PF01412">
    <property type="entry name" value="ArfGap"/>
    <property type="match status" value="1"/>
</dbReference>
<dbReference type="FunFam" id="1.10.220.150:FF:000009">
    <property type="entry name" value="stromal membrane-associated protein 1 isoform X1"/>
    <property type="match status" value="1"/>
</dbReference>
<dbReference type="InterPro" id="IPR051718">
    <property type="entry name" value="ARF_GTPase-activating"/>
</dbReference>
<evidence type="ECO:0000259" key="7">
    <source>
        <dbReference type="PROSITE" id="PS50115"/>
    </source>
</evidence>
<dbReference type="PANTHER" id="PTHR45705">
    <property type="entry name" value="FI20236P1"/>
    <property type="match status" value="1"/>
</dbReference>
<proteinExistence type="predicted"/>
<keyword evidence="1" id="KW-0343">GTPase activation</keyword>
<accession>A0A180GUG2</accession>
<evidence type="ECO:0000313" key="9">
    <source>
        <dbReference type="EnsemblFungi" id="PTTG_26413-t43_1-p1"/>
    </source>
</evidence>
<keyword evidence="10" id="KW-1185">Reference proteome</keyword>
<dbReference type="PANTHER" id="PTHR45705:SF1">
    <property type="entry name" value="FI20236P1"/>
    <property type="match status" value="1"/>
</dbReference>
<evidence type="ECO:0000313" key="10">
    <source>
        <dbReference type="Proteomes" id="UP000005240"/>
    </source>
</evidence>
<dbReference type="GO" id="GO:0005737">
    <property type="term" value="C:cytoplasm"/>
    <property type="evidence" value="ECO:0007669"/>
    <property type="project" value="TreeGrafter"/>
</dbReference>
<reference evidence="8" key="2">
    <citation type="submission" date="2016-05" db="EMBL/GenBank/DDBJ databases">
        <title>Comparative analysis highlights variable genome content of wheat rusts and divergence of the mating loci.</title>
        <authorList>
            <person name="Cuomo C.A."/>
            <person name="Bakkeren G."/>
            <person name="Szabo L."/>
            <person name="Khalil H."/>
            <person name="Joly D."/>
            <person name="Goldberg J."/>
            <person name="Young S."/>
            <person name="Zeng Q."/>
            <person name="Fellers J."/>
        </authorList>
    </citation>
    <scope>NUCLEOTIDE SEQUENCE [LARGE SCALE GENOMIC DNA]</scope>
    <source>
        <strain evidence="8">1-1 BBBD Race 1</strain>
    </source>
</reference>
<dbReference type="EnsemblFungi" id="PTTG_26413-t43_1">
    <property type="protein sequence ID" value="PTTG_26413-t43_1-p1"/>
    <property type="gene ID" value="PTTG_26413"/>
</dbReference>
<dbReference type="InterPro" id="IPR038508">
    <property type="entry name" value="ArfGAP_dom_sf"/>
</dbReference>